<keyword evidence="11" id="KW-1185">Reference proteome</keyword>
<evidence type="ECO:0000256" key="7">
    <source>
        <dbReference type="ARBA" id="ARBA00023237"/>
    </source>
</evidence>
<dbReference type="InterPro" id="IPR011050">
    <property type="entry name" value="Pectin_lyase_fold/virulence"/>
</dbReference>
<evidence type="ECO:0000256" key="4">
    <source>
        <dbReference type="ARBA" id="ARBA00022525"/>
    </source>
</evidence>
<dbReference type="SMART" id="SM00710">
    <property type="entry name" value="PbH1"/>
    <property type="match status" value="8"/>
</dbReference>
<evidence type="ECO:0000313" key="11">
    <source>
        <dbReference type="Proteomes" id="UP000006034"/>
    </source>
</evidence>
<comment type="caution">
    <text evidence="10">The sequence shown here is derived from an EMBL/GenBank/DDBJ whole genome shotgun (WGS) entry which is preliminary data.</text>
</comment>
<dbReference type="EMBL" id="ADCP02000002">
    <property type="protein sequence ID" value="EFV45664.2"/>
    <property type="molecule type" value="Genomic_DNA"/>
</dbReference>
<dbReference type="HOGENOM" id="CLU_249736_0_0_7"/>
<comment type="subcellular location">
    <subcellularLocation>
        <location evidence="1">Cell envelope</location>
    </subcellularLocation>
    <subcellularLocation>
        <location evidence="2">Cell outer membrane</location>
    </subcellularLocation>
    <subcellularLocation>
        <location evidence="3">Secreted</location>
    </subcellularLocation>
</comment>
<dbReference type="STRING" id="563192.HMPREF0179_00526"/>
<evidence type="ECO:0000256" key="2">
    <source>
        <dbReference type="ARBA" id="ARBA00004442"/>
    </source>
</evidence>
<evidence type="ECO:0000256" key="1">
    <source>
        <dbReference type="ARBA" id="ARBA00004196"/>
    </source>
</evidence>
<keyword evidence="6" id="KW-0472">Membrane</keyword>
<feature type="chain" id="PRO_5003200641" evidence="8">
    <location>
        <begin position="48"/>
        <end position="1575"/>
    </location>
</feature>
<keyword evidence="4" id="KW-0964">Secreted</keyword>
<dbReference type="InterPro" id="IPR005546">
    <property type="entry name" value="Autotransporte_beta"/>
</dbReference>
<dbReference type="GO" id="GO:0009279">
    <property type="term" value="C:cell outer membrane"/>
    <property type="evidence" value="ECO:0007669"/>
    <property type="project" value="UniProtKB-SubCell"/>
</dbReference>
<dbReference type="PANTHER" id="PTHR11319:SF35">
    <property type="entry name" value="OUTER MEMBRANE PROTEIN PMPC-RELATED"/>
    <property type="match status" value="1"/>
</dbReference>
<dbReference type="Proteomes" id="UP000006034">
    <property type="component" value="Unassembled WGS sequence"/>
</dbReference>
<feature type="signal peptide" evidence="8">
    <location>
        <begin position="1"/>
        <end position="47"/>
    </location>
</feature>
<evidence type="ECO:0000256" key="5">
    <source>
        <dbReference type="ARBA" id="ARBA00022729"/>
    </source>
</evidence>
<dbReference type="SMART" id="SM00869">
    <property type="entry name" value="Autotransporter"/>
    <property type="match status" value="1"/>
</dbReference>
<reference evidence="10 11" key="2">
    <citation type="submission" date="2013-04" db="EMBL/GenBank/DDBJ databases">
        <title>The Genome Sequence of Bilophila wadsworthia 3_1_6.</title>
        <authorList>
            <consortium name="The Broad Institute Genomics Platform"/>
            <person name="Earl A."/>
            <person name="Ward D."/>
            <person name="Feldgarden M."/>
            <person name="Gevers D."/>
            <person name="Sibley C."/>
            <person name="Strauss J."/>
            <person name="Allen-Vercoe E."/>
            <person name="Walker B."/>
            <person name="Young S."/>
            <person name="Zeng Q."/>
            <person name="Gargeya S."/>
            <person name="Fitzgerald M."/>
            <person name="Haas B."/>
            <person name="Abouelleil A."/>
            <person name="Allen A.W."/>
            <person name="Alvarado L."/>
            <person name="Arachchi H.M."/>
            <person name="Berlin A.M."/>
            <person name="Chapman S.B."/>
            <person name="Gainer-Dewar J."/>
            <person name="Goldberg J."/>
            <person name="Griggs A."/>
            <person name="Gujja S."/>
            <person name="Hansen M."/>
            <person name="Howarth C."/>
            <person name="Imamovic A."/>
            <person name="Ireland A."/>
            <person name="Larimer J."/>
            <person name="McCowan C."/>
            <person name="Murphy C."/>
            <person name="Pearson M."/>
            <person name="Poon T.W."/>
            <person name="Priest M."/>
            <person name="Roberts A."/>
            <person name="Saif S."/>
            <person name="Shea T."/>
            <person name="Sisk P."/>
            <person name="Sykes S."/>
            <person name="Wortman J."/>
            <person name="Nusbaum C."/>
            <person name="Birren B."/>
        </authorList>
    </citation>
    <scope>NUCLEOTIDE SEQUENCE [LARGE SCALE GENOMIC DNA]</scope>
    <source>
        <strain evidence="10 11">3_1_6</strain>
    </source>
</reference>
<dbReference type="OrthoDB" id="6511942at2"/>
<dbReference type="RefSeq" id="WP_016360852.1">
    <property type="nucleotide sequence ID" value="NZ_KE150239.1"/>
</dbReference>
<proteinExistence type="predicted"/>
<dbReference type="GeneID" id="78086704"/>
<dbReference type="eggNOG" id="COG5492">
    <property type="taxonomic scope" value="Bacteria"/>
</dbReference>
<dbReference type="eggNOG" id="COG4625">
    <property type="taxonomic scope" value="Bacteria"/>
</dbReference>
<dbReference type="InterPro" id="IPR003368">
    <property type="entry name" value="POMP_repeat"/>
</dbReference>
<dbReference type="GO" id="GO:0005576">
    <property type="term" value="C:extracellular region"/>
    <property type="evidence" value="ECO:0007669"/>
    <property type="project" value="UniProtKB-SubCell"/>
</dbReference>
<protein>
    <submittedName>
        <fullName evidence="10">Polymorphic outer membrane protein</fullName>
    </submittedName>
</protein>
<accession>E5Y2W5</accession>
<dbReference type="InterPro" id="IPR006626">
    <property type="entry name" value="PbH1"/>
</dbReference>
<dbReference type="SUPFAM" id="SSF103515">
    <property type="entry name" value="Autotransporter"/>
    <property type="match status" value="1"/>
</dbReference>
<sequence length="1575" mass="160313">MTMSKGAVGNLINRYRAVLKKCHMLNVFGSLAVAGMLVMGGAGVAGAQTIVNDEVNVQNETVSDSSGDLDGLVYKVNDNGKLSITGGSYSGNKTARSGGVLVGTKNQAHIEIVSTVFSQNSAQYDGGAIGNFGYLTVKDSTFEGNTAQIGSDGSSHVIDNCDMGGGAIAIGSGSHVSISGSTFTGNVSGKDGGAVATRKFYGAYDTDSADVGLTVSGSTFTNNTAGKSISDTPYNYNTAITGLYESGNGGALFNTFNDTLVEGSSFTGNTAINGGAVANFYDRGKTENYGSITIKNSTFTNNTAVVDKKAKEGSGMGGAIYSYASKRATDKDFKVTVVDSQFTGNTAYNGGAIANNGNLDVSGATFKGNTASNWGGAIVNWQDMTVKGSTFEDNVAGFVGGAIGSDSTSNTVNIASSVFKNNHSVYDGGAIGSYKGLTITGSTFEGNTAQLDKSDSGEWNVAVEDATAIGGGAISLGAVSATAIATIENTLFKNNVSGYNGGAIGTRMGKDANNSAAKLDISATFTGNRAKNGGAIYNTFYADNGLGKGAGVTVTGMFTGNSASENGGAVYNDGAQDKAQNAGGVMTITDSLFENNTADKGGAIYNTGTLHFAGTNTFKGNNATEGNDIYNVGSVTVESGVTGLNSGYTQEKGSLAVNSGAALNAAGLELKGGTMSVAGSAVAAEGGAVAFGSGSSLIINGGSVTADSGNFITDAFGAVAGVDTALVGTAGDLYLRFDGKTYTVDQYKAAKAALFEQDTEKALLTLLNGTLKVQEGETVVVSGTADPATNKVTLSGVTPVVAKSGESANDSDVTIASVPDQLVRVVDSNDKDKALQTVGNLEIGKSVFNAKGLQVAPADAAAGVVLNLVDNSKITLIGGETEDSGVLVDGNNNAVKTHVVVGDGSALQLGMAGNAGKQMASFGTVEVQGKLDVAGNGLDTTRYGYDEIKTSHGNAEVNLSNASISASTATLEQGAVNVLNATAHIGTLNSTGGTLFIDPAYVKVDSLSGDTFGSSLLVGDGSVVEIGSIADLQTKAAEAGLNPAAFGNGFTVASGESMLALGKAVALGAGGKIVVDAGVDKSGAIGGVPVGDSAYFGNKSLLVVDSAIASGDGAIRANSAADTITVKKDAKLYLVDAKANGTYTIASGFGDTSSTVEGWNGDALITNRLVNAERIAGTDGSVTVKTTAKRASVLYPGISIPNTLDHMIGYKQNDVNSGNAGIKFLSRALEPQFLAEGDVIPTLDGAAQLAYAGGVQSSTLTVAQAPVRAIQDHLSLAGKVAQKGTNLHENGFDLWANAIYGSNRTRDFSAGSLDAGYNSDFAGGVIGGDWTFDAGAGKGRVGLALNVGAGDTKSRGDFNSTKNDFDFWGMSLYGGWSMDNVNVVADLGYSASKNELKQDIPSSLGLGGRIKGDVDSSVITAGVKAEYMVKTDVLDVMPHVGVRYMAVKTDSFTTKLDMGGDLFHTDSDLQHVWQFPVGVNLSKTIETESGWKVKPQADLSVVPAAGDTKTKIDVRTPGVNASDSMKRRVMDTTSFDGVFGVEVQKDNVSFGLGYNIQASEHQTGQGVTASFMYKF</sequence>
<reference evidence="10 11" key="1">
    <citation type="submission" date="2010-10" db="EMBL/GenBank/DDBJ databases">
        <authorList>
            <consortium name="The Broad Institute Genome Sequencing Platform"/>
            <person name="Ward D."/>
            <person name="Earl A."/>
            <person name="Feldgarden M."/>
            <person name="Young S.K."/>
            <person name="Gargeya S."/>
            <person name="Zeng Q."/>
            <person name="Alvarado L."/>
            <person name="Berlin A."/>
            <person name="Bochicchio J."/>
            <person name="Chapman S.B."/>
            <person name="Chen Z."/>
            <person name="Freedman E."/>
            <person name="Gellesch M."/>
            <person name="Goldberg J."/>
            <person name="Griggs A."/>
            <person name="Gujja S."/>
            <person name="Heilman E."/>
            <person name="Heiman D."/>
            <person name="Howarth C."/>
            <person name="Mehta T."/>
            <person name="Neiman D."/>
            <person name="Pearson M."/>
            <person name="Roberts A."/>
            <person name="Saif S."/>
            <person name="Shea T."/>
            <person name="Shenoy N."/>
            <person name="Sisk P."/>
            <person name="Stolte C."/>
            <person name="Sykes S."/>
            <person name="White J."/>
            <person name="Yandava C."/>
            <person name="Allen-Vercoe E."/>
            <person name="Sibley C."/>
            <person name="Ambrose C.E."/>
            <person name="Strauss J."/>
            <person name="Daigneault M."/>
            <person name="Haas B."/>
            <person name="Nusbaum C."/>
            <person name="Birren B."/>
        </authorList>
    </citation>
    <scope>NUCLEOTIDE SEQUENCE [LARGE SCALE GENOMIC DNA]</scope>
    <source>
        <strain evidence="10 11">3_1_6</strain>
    </source>
</reference>
<keyword evidence="5 8" id="KW-0732">Signal</keyword>
<keyword evidence="7" id="KW-0998">Cell outer membrane</keyword>
<evidence type="ECO:0000313" key="10">
    <source>
        <dbReference type="EMBL" id="EFV45664.2"/>
    </source>
</evidence>
<evidence type="ECO:0000259" key="9">
    <source>
        <dbReference type="PROSITE" id="PS51208"/>
    </source>
</evidence>
<evidence type="ECO:0000256" key="8">
    <source>
        <dbReference type="SAM" id="SignalP"/>
    </source>
</evidence>
<gene>
    <name evidence="10" type="ORF">HMPREF0179_00526</name>
</gene>
<dbReference type="Gene3D" id="2.40.128.130">
    <property type="entry name" value="Autotransporter beta-domain"/>
    <property type="match status" value="1"/>
</dbReference>
<dbReference type="SUPFAM" id="SSF51126">
    <property type="entry name" value="Pectin lyase-like"/>
    <property type="match status" value="2"/>
</dbReference>
<evidence type="ECO:0000256" key="6">
    <source>
        <dbReference type="ARBA" id="ARBA00023136"/>
    </source>
</evidence>
<dbReference type="PROSITE" id="PS51208">
    <property type="entry name" value="AUTOTRANSPORTER"/>
    <property type="match status" value="1"/>
</dbReference>
<name>E5Y2W5_BILW3</name>
<dbReference type="InterPro" id="IPR036709">
    <property type="entry name" value="Autotransporte_beta_dom_sf"/>
</dbReference>
<feature type="domain" description="Autotransporter" evidence="9">
    <location>
        <begin position="1287"/>
        <end position="1575"/>
    </location>
</feature>
<evidence type="ECO:0000256" key="3">
    <source>
        <dbReference type="ARBA" id="ARBA00004613"/>
    </source>
</evidence>
<dbReference type="PANTHER" id="PTHR11319">
    <property type="entry name" value="G PROTEIN-COUPLED RECEPTOR-RELATED"/>
    <property type="match status" value="1"/>
</dbReference>
<organism evidence="10 11">
    <name type="scientific">Bilophila wadsworthia (strain 3_1_6)</name>
    <dbReference type="NCBI Taxonomy" id="563192"/>
    <lineage>
        <taxon>Bacteria</taxon>
        <taxon>Pseudomonadati</taxon>
        <taxon>Thermodesulfobacteriota</taxon>
        <taxon>Desulfovibrionia</taxon>
        <taxon>Desulfovibrionales</taxon>
        <taxon>Desulfovibrionaceae</taxon>
        <taxon>Bilophila</taxon>
    </lineage>
</organism>
<dbReference type="Pfam" id="PF02415">
    <property type="entry name" value="Chlam_PMP"/>
    <property type="match status" value="6"/>
</dbReference>
<dbReference type="NCBIfam" id="TIGR01376">
    <property type="entry name" value="POMP_repeat"/>
    <property type="match status" value="1"/>
</dbReference>